<dbReference type="Proteomes" id="UP000030671">
    <property type="component" value="Unassembled WGS sequence"/>
</dbReference>
<dbReference type="InterPro" id="IPR050641">
    <property type="entry name" value="RIFMO-like"/>
</dbReference>
<dbReference type="AlphaFoldDB" id="W4JYI0"/>
<dbReference type="HOGENOM" id="CLU_1046055_0_0_1"/>
<dbReference type="SUPFAM" id="SSF51905">
    <property type="entry name" value="FAD/NAD(P)-binding domain"/>
    <property type="match status" value="1"/>
</dbReference>
<name>W4JYI0_HETIT</name>
<reference evidence="6 7" key="1">
    <citation type="journal article" date="2012" name="New Phytol.">
        <title>Insight into trade-off between wood decay and parasitism from the genome of a fungal forest pathogen.</title>
        <authorList>
            <person name="Olson A."/>
            <person name="Aerts A."/>
            <person name="Asiegbu F."/>
            <person name="Belbahri L."/>
            <person name="Bouzid O."/>
            <person name="Broberg A."/>
            <person name="Canback B."/>
            <person name="Coutinho P.M."/>
            <person name="Cullen D."/>
            <person name="Dalman K."/>
            <person name="Deflorio G."/>
            <person name="van Diepen L.T."/>
            <person name="Dunand C."/>
            <person name="Duplessis S."/>
            <person name="Durling M."/>
            <person name="Gonthier P."/>
            <person name="Grimwood J."/>
            <person name="Fossdal C.G."/>
            <person name="Hansson D."/>
            <person name="Henrissat B."/>
            <person name="Hietala A."/>
            <person name="Himmelstrand K."/>
            <person name="Hoffmeister D."/>
            <person name="Hogberg N."/>
            <person name="James T.Y."/>
            <person name="Karlsson M."/>
            <person name="Kohler A."/>
            <person name="Kues U."/>
            <person name="Lee Y.H."/>
            <person name="Lin Y.C."/>
            <person name="Lind M."/>
            <person name="Lindquist E."/>
            <person name="Lombard V."/>
            <person name="Lucas S."/>
            <person name="Lunden K."/>
            <person name="Morin E."/>
            <person name="Murat C."/>
            <person name="Park J."/>
            <person name="Raffaello T."/>
            <person name="Rouze P."/>
            <person name="Salamov A."/>
            <person name="Schmutz J."/>
            <person name="Solheim H."/>
            <person name="Stahlberg J."/>
            <person name="Velez H."/>
            <person name="de Vries R.P."/>
            <person name="Wiebenga A."/>
            <person name="Woodward S."/>
            <person name="Yakovlev I."/>
            <person name="Garbelotto M."/>
            <person name="Martin F."/>
            <person name="Grigoriev I.V."/>
            <person name="Stenlid J."/>
        </authorList>
    </citation>
    <scope>NUCLEOTIDE SEQUENCE [LARGE SCALE GENOMIC DNA]</scope>
    <source>
        <strain evidence="6 7">TC 32-1</strain>
    </source>
</reference>
<evidence type="ECO:0000256" key="2">
    <source>
        <dbReference type="ARBA" id="ARBA00022630"/>
    </source>
</evidence>
<accession>W4JYI0</accession>
<dbReference type="InterPro" id="IPR036188">
    <property type="entry name" value="FAD/NAD-bd_sf"/>
</dbReference>
<evidence type="ECO:0000313" key="6">
    <source>
        <dbReference type="EMBL" id="ETW78627.1"/>
    </source>
</evidence>
<feature type="domain" description="FAD-binding" evidence="5">
    <location>
        <begin position="22"/>
        <end position="106"/>
    </location>
</feature>
<keyword evidence="4" id="KW-0560">Oxidoreductase</keyword>
<dbReference type="InParanoid" id="W4JYI0"/>
<dbReference type="PANTHER" id="PTHR43004">
    <property type="entry name" value="TRK SYSTEM POTASSIUM UPTAKE PROTEIN"/>
    <property type="match status" value="1"/>
</dbReference>
<keyword evidence="2" id="KW-0285">Flavoprotein</keyword>
<dbReference type="RefSeq" id="XP_009548953.1">
    <property type="nucleotide sequence ID" value="XM_009550658.1"/>
</dbReference>
<proteinExistence type="predicted"/>
<evidence type="ECO:0000259" key="5">
    <source>
        <dbReference type="Pfam" id="PF01494"/>
    </source>
</evidence>
<comment type="cofactor">
    <cofactor evidence="1">
        <name>FAD</name>
        <dbReference type="ChEBI" id="CHEBI:57692"/>
    </cofactor>
</comment>
<evidence type="ECO:0000256" key="3">
    <source>
        <dbReference type="ARBA" id="ARBA00022827"/>
    </source>
</evidence>
<dbReference type="EMBL" id="KI925461">
    <property type="protein sequence ID" value="ETW78627.1"/>
    <property type="molecule type" value="Genomic_DNA"/>
</dbReference>
<dbReference type="Gene3D" id="3.30.70.2450">
    <property type="match status" value="1"/>
</dbReference>
<dbReference type="OrthoDB" id="10016252at2759"/>
<evidence type="ECO:0000256" key="4">
    <source>
        <dbReference type="ARBA" id="ARBA00023002"/>
    </source>
</evidence>
<dbReference type="GO" id="GO:0071949">
    <property type="term" value="F:FAD binding"/>
    <property type="evidence" value="ECO:0007669"/>
    <property type="project" value="InterPro"/>
</dbReference>
<dbReference type="KEGG" id="hir:HETIRDRAFT_419879"/>
<dbReference type="Pfam" id="PF01494">
    <property type="entry name" value="FAD_binding_3"/>
    <property type="match status" value="1"/>
</dbReference>
<keyword evidence="3" id="KW-0274">FAD</keyword>
<keyword evidence="7" id="KW-1185">Reference proteome</keyword>
<dbReference type="InterPro" id="IPR002938">
    <property type="entry name" value="FAD-bd"/>
</dbReference>
<dbReference type="PANTHER" id="PTHR43004:SF19">
    <property type="entry name" value="BINDING MONOOXYGENASE, PUTATIVE (JCVI)-RELATED"/>
    <property type="match status" value="1"/>
</dbReference>
<dbReference type="Gene3D" id="3.50.50.60">
    <property type="entry name" value="FAD/NAD(P)-binding domain"/>
    <property type="match status" value="1"/>
</dbReference>
<gene>
    <name evidence="6" type="ORF">HETIRDRAFT_419879</name>
</gene>
<evidence type="ECO:0000256" key="1">
    <source>
        <dbReference type="ARBA" id="ARBA00001974"/>
    </source>
</evidence>
<organism evidence="6 7">
    <name type="scientific">Heterobasidion irregulare (strain TC 32-1)</name>
    <dbReference type="NCBI Taxonomy" id="747525"/>
    <lineage>
        <taxon>Eukaryota</taxon>
        <taxon>Fungi</taxon>
        <taxon>Dikarya</taxon>
        <taxon>Basidiomycota</taxon>
        <taxon>Agaricomycotina</taxon>
        <taxon>Agaricomycetes</taxon>
        <taxon>Russulales</taxon>
        <taxon>Bondarzewiaceae</taxon>
        <taxon>Heterobasidion</taxon>
        <taxon>Heterobasidion annosum species complex</taxon>
    </lineage>
</organism>
<dbReference type="GO" id="GO:0016709">
    <property type="term" value="F:oxidoreductase activity, acting on paired donors, with incorporation or reduction of molecular oxygen, NAD(P)H as one donor, and incorporation of one atom of oxygen"/>
    <property type="evidence" value="ECO:0007669"/>
    <property type="project" value="UniProtKB-ARBA"/>
</dbReference>
<dbReference type="GeneID" id="20673614"/>
<sequence length="266" mass="28539">MHVFDRKPRLATINFDALRPYTRYPFSLIIPQYVTERILGKKLNAMGVHIHRPCKVAGMRGDDQGRRTIDVSFEGGKVVLAKYVVGADGSHSPVRQIAGIGFVDPDGQSVAGDEINVFSQMILADVAFSSRPRLPDEGSSFGVLNSGSFFPIAPLPASAGSTLEVPLHRIVCGVPAASGLPPSKPQTPYVQDLVDRYGHISLSSGPTVNENPVKTAEIIWSSRFRIHSAVADRFFTRFGGNNAQGGGVVCLVGDAAHIHPPAEDKA</sequence>
<evidence type="ECO:0000313" key="7">
    <source>
        <dbReference type="Proteomes" id="UP000030671"/>
    </source>
</evidence>
<protein>
    <recommendedName>
        <fullName evidence="5">FAD-binding domain-containing protein</fullName>
    </recommendedName>
</protein>